<evidence type="ECO:0000256" key="4">
    <source>
        <dbReference type="ARBA" id="ARBA00022737"/>
    </source>
</evidence>
<evidence type="ECO:0000256" key="1">
    <source>
        <dbReference type="ARBA" id="ARBA00004141"/>
    </source>
</evidence>
<dbReference type="Gene3D" id="3.30.70.1450">
    <property type="entry name" value="Regulator of K+ conductance, C-terminal domain"/>
    <property type="match status" value="2"/>
</dbReference>
<dbReference type="InterPro" id="IPR051679">
    <property type="entry name" value="DASS-Related_Transporters"/>
</dbReference>
<feature type="transmembrane region" description="Helical" evidence="7">
    <location>
        <begin position="28"/>
        <end position="46"/>
    </location>
</feature>
<evidence type="ECO:0000313" key="9">
    <source>
        <dbReference type="EMBL" id="MCX2740546.1"/>
    </source>
</evidence>
<evidence type="ECO:0000256" key="3">
    <source>
        <dbReference type="ARBA" id="ARBA00022692"/>
    </source>
</evidence>
<dbReference type="Pfam" id="PF03600">
    <property type="entry name" value="CitMHS"/>
    <property type="match status" value="1"/>
</dbReference>
<dbReference type="EMBL" id="JAPFQO010000007">
    <property type="protein sequence ID" value="MCX2740546.1"/>
    <property type="molecule type" value="Genomic_DNA"/>
</dbReference>
<feature type="transmembrane region" description="Helical" evidence="7">
    <location>
        <begin position="137"/>
        <end position="161"/>
    </location>
</feature>
<evidence type="ECO:0000256" key="6">
    <source>
        <dbReference type="ARBA" id="ARBA00023136"/>
    </source>
</evidence>
<dbReference type="Proteomes" id="UP001207228">
    <property type="component" value="Unassembled WGS sequence"/>
</dbReference>
<dbReference type="InterPro" id="IPR036721">
    <property type="entry name" value="RCK_C_sf"/>
</dbReference>
<dbReference type="InterPro" id="IPR006037">
    <property type="entry name" value="RCK_C"/>
</dbReference>
<comment type="subcellular location">
    <subcellularLocation>
        <location evidence="1">Membrane</location>
        <topology evidence="1">Multi-pass membrane protein</topology>
    </subcellularLocation>
</comment>
<keyword evidence="10" id="KW-1185">Reference proteome</keyword>
<keyword evidence="5 7" id="KW-1133">Transmembrane helix</keyword>
<evidence type="ECO:0000313" key="10">
    <source>
        <dbReference type="Proteomes" id="UP001207228"/>
    </source>
</evidence>
<dbReference type="PROSITE" id="PS51202">
    <property type="entry name" value="RCK_C"/>
    <property type="match status" value="2"/>
</dbReference>
<organism evidence="9 10">
    <name type="scientific">Pontibacter anaerobius</name>
    <dbReference type="NCBI Taxonomy" id="2993940"/>
    <lineage>
        <taxon>Bacteria</taxon>
        <taxon>Pseudomonadati</taxon>
        <taxon>Bacteroidota</taxon>
        <taxon>Cytophagia</taxon>
        <taxon>Cytophagales</taxon>
        <taxon>Hymenobacteraceae</taxon>
        <taxon>Pontibacter</taxon>
    </lineage>
</organism>
<dbReference type="CDD" id="cd01115">
    <property type="entry name" value="SLC13_permease"/>
    <property type="match status" value="1"/>
</dbReference>
<keyword evidence="2" id="KW-0813">Transport</keyword>
<evidence type="ECO:0000256" key="5">
    <source>
        <dbReference type="ARBA" id="ARBA00022989"/>
    </source>
</evidence>
<feature type="transmembrane region" description="Helical" evidence="7">
    <location>
        <begin position="402"/>
        <end position="435"/>
    </location>
</feature>
<protein>
    <submittedName>
        <fullName evidence="9">SLC13 family permease</fullName>
    </submittedName>
</protein>
<reference evidence="9 10" key="1">
    <citation type="submission" date="2022-11" db="EMBL/GenBank/DDBJ databases">
        <title>The characterization of three novel Bacteroidetes species and genomic analysis of their roles in tidal elemental geochemical cycles.</title>
        <authorList>
            <person name="Ma K.-J."/>
        </authorList>
    </citation>
    <scope>NUCLEOTIDE SEQUENCE [LARGE SCALE GENOMIC DNA]</scope>
    <source>
        <strain evidence="9 10">M82</strain>
    </source>
</reference>
<evidence type="ECO:0000256" key="2">
    <source>
        <dbReference type="ARBA" id="ARBA00022448"/>
    </source>
</evidence>
<keyword evidence="3 7" id="KW-0812">Transmembrane</keyword>
<feature type="transmembrane region" description="Helical" evidence="7">
    <location>
        <begin position="83"/>
        <end position="101"/>
    </location>
</feature>
<dbReference type="Pfam" id="PF02080">
    <property type="entry name" value="TrkA_C"/>
    <property type="match status" value="1"/>
</dbReference>
<dbReference type="SUPFAM" id="SSF116726">
    <property type="entry name" value="TrkA C-terminal domain-like"/>
    <property type="match status" value="2"/>
</dbReference>
<feature type="transmembrane region" description="Helical" evidence="7">
    <location>
        <begin position="181"/>
        <end position="201"/>
    </location>
</feature>
<feature type="transmembrane region" description="Helical" evidence="7">
    <location>
        <begin position="532"/>
        <end position="550"/>
    </location>
</feature>
<accession>A0ABT3RFC6</accession>
<gene>
    <name evidence="9" type="ORF">OO017_11360</name>
</gene>
<feature type="transmembrane region" description="Helical" evidence="7">
    <location>
        <begin position="505"/>
        <end position="525"/>
    </location>
</feature>
<dbReference type="RefSeq" id="WP_266052610.1">
    <property type="nucleotide sequence ID" value="NZ_JAPFQO010000007.1"/>
</dbReference>
<dbReference type="PANTHER" id="PTHR43652:SF2">
    <property type="entry name" value="BASIC AMINO ACID ANTIPORTER YFCC-RELATED"/>
    <property type="match status" value="1"/>
</dbReference>
<sequence length="592" mass="64461">MTVEIGIVLGIILLAVILFVTDRLSIDTVAILTMVLFMVTGILTPAEGFAGFSNPATITVASMFIISSAIFKSGALNSIGLSLTRVGRNSYLLCLLALMLISGSLSAFINDTAVVALLMPVVIQVSKDIKVSPSKLLIPLSFGALLGGVCTLIGTSTNILVSGIAQAQGLEPLQMFEFLPAGIWFLLAGILYMFLIGRHLLPDRKVAENFSEEFDLGDYLTEIVLLPGSPLIGVPLQRSSLVRDLDIEVMQVMREKEKLQVFPALILRANDVLKVRIGVEKLKKLKQEQGVILKSERKFRDEDVGMYDSMLYEAIVTPNSYMEGKSLKELNFRAYNYGASVLAIRHRDEIVHDKLAHVKLSAGDVLLIAANSEQAEKLRQNDDILIISQTVRSNFNYSKILPVLIISILVVLAAATGLVPIVLSAIVGIVALVIFGCIRLDEAYNAIDWKVIFMLGGVLSMGAALEKTGAAKLLADYLILGVGAYGPHALLSVFFFTTFMTTNFMSNNATAALLAPIAIVTAQELGVSERPFLMAVAYAASLSFMTPMGYQTNTMIYSPGNYRFSDYLKVGTPLNLIFWLLASIILPYFFPF</sequence>
<name>A0ABT3RFC6_9BACT</name>
<feature type="domain" description="RCK C-terminal" evidence="8">
    <location>
        <begin position="299"/>
        <end position="384"/>
    </location>
</feature>
<feature type="domain" description="RCK C-terminal" evidence="8">
    <location>
        <begin position="208"/>
        <end position="291"/>
    </location>
</feature>
<dbReference type="PANTHER" id="PTHR43652">
    <property type="entry name" value="BASIC AMINO ACID ANTIPORTER YFCC-RELATED"/>
    <property type="match status" value="1"/>
</dbReference>
<feature type="transmembrane region" description="Helical" evidence="7">
    <location>
        <begin position="6"/>
        <end position="21"/>
    </location>
</feature>
<evidence type="ECO:0000256" key="7">
    <source>
        <dbReference type="SAM" id="Phobius"/>
    </source>
</evidence>
<comment type="caution">
    <text evidence="9">The sequence shown here is derived from an EMBL/GenBank/DDBJ whole genome shotgun (WGS) entry which is preliminary data.</text>
</comment>
<keyword evidence="4" id="KW-0677">Repeat</keyword>
<evidence type="ECO:0000259" key="8">
    <source>
        <dbReference type="PROSITE" id="PS51202"/>
    </source>
</evidence>
<proteinExistence type="predicted"/>
<feature type="transmembrane region" description="Helical" evidence="7">
    <location>
        <begin position="570"/>
        <end position="590"/>
    </location>
</feature>
<dbReference type="InterPro" id="IPR004680">
    <property type="entry name" value="Cit_transptr-like_dom"/>
</dbReference>
<keyword evidence="6 7" id="KW-0472">Membrane</keyword>
<feature type="transmembrane region" description="Helical" evidence="7">
    <location>
        <begin position="477"/>
        <end position="499"/>
    </location>
</feature>
<feature type="transmembrane region" description="Helical" evidence="7">
    <location>
        <begin position="447"/>
        <end position="465"/>
    </location>
</feature>